<dbReference type="Gene3D" id="2.40.50.100">
    <property type="match status" value="1"/>
</dbReference>
<dbReference type="Gene3D" id="2.40.30.170">
    <property type="match status" value="1"/>
</dbReference>
<dbReference type="AlphaFoldDB" id="C8X5L1"/>
<evidence type="ECO:0000259" key="4">
    <source>
        <dbReference type="Pfam" id="PF25876"/>
    </source>
</evidence>
<evidence type="ECO:0000256" key="2">
    <source>
        <dbReference type="SAM" id="Coils"/>
    </source>
</evidence>
<feature type="domain" description="Multidrug resistance protein MdtA-like barrel-sandwich hybrid" evidence="5">
    <location>
        <begin position="73"/>
        <end position="203"/>
    </location>
</feature>
<dbReference type="HOGENOM" id="CLU_018816_1_0_7"/>
<dbReference type="GO" id="GO:1990281">
    <property type="term" value="C:efflux pump complex"/>
    <property type="evidence" value="ECO:0007669"/>
    <property type="project" value="TreeGrafter"/>
</dbReference>
<evidence type="ECO:0000313" key="9">
    <source>
        <dbReference type="Proteomes" id="UP000001052"/>
    </source>
</evidence>
<sequence>MNAARYRGPAALLFILGLMLGGCSETPVGAAGNANATAPQAVVVEETPVWTNASRRSFAGTAQAGVQTPLSFRVEGEITRLPVSAGQRVQAGSVVAVLDATDYRLQRQQRSADLAQAKAGLDQARASYFRVRSLYEAGNVSTQELDDAKAAFETAQAQLQKAEKAVAFAQKRVGYCRLEAPIAAEVVRIPVEIHQNVAAGHPVVVLASQGPLEVELGVPESFLSRLHRGDKANVRFDAQPESVYSATVTEVGIQAGPTTAFPVTVRLDQPAPGLRSGMAASVTFVAALKRPYIAVPPQAVRGQENQPTIFVYHRDTGQVEERPVVTGELVAAGLQIFKGVSPGETIVTRGVHRLRDGVAVRPLSQ</sequence>
<protein>
    <submittedName>
        <fullName evidence="8">Efflux transporter, RND family, MFP subunit</fullName>
    </submittedName>
</protein>
<dbReference type="InterPro" id="IPR058625">
    <property type="entry name" value="MdtA-like_BSH"/>
</dbReference>
<dbReference type="SUPFAM" id="SSF111369">
    <property type="entry name" value="HlyD-like secretion proteins"/>
    <property type="match status" value="1"/>
</dbReference>
<feature type="coiled-coil region" evidence="2">
    <location>
        <begin position="145"/>
        <end position="172"/>
    </location>
</feature>
<dbReference type="RefSeq" id="WP_015752842.1">
    <property type="nucleotide sequence ID" value="NC_013223.1"/>
</dbReference>
<evidence type="ECO:0000256" key="3">
    <source>
        <dbReference type="SAM" id="SignalP"/>
    </source>
</evidence>
<dbReference type="PANTHER" id="PTHR30469">
    <property type="entry name" value="MULTIDRUG RESISTANCE PROTEIN MDTA"/>
    <property type="match status" value="1"/>
</dbReference>
<name>C8X5L1_DESRD</name>
<reference evidence="8 9" key="2">
    <citation type="journal article" date="2010" name="Stand. Genomic Sci.">
        <title>Complete genome sequence of Desulfohalobium retbaense type strain (HR(100)).</title>
        <authorList>
            <person name="Spring S."/>
            <person name="Nolan M."/>
            <person name="Lapidus A."/>
            <person name="Glavina Del Rio T."/>
            <person name="Copeland A."/>
            <person name="Tice H."/>
            <person name="Cheng J.F."/>
            <person name="Lucas S."/>
            <person name="Land M."/>
            <person name="Chen F."/>
            <person name="Bruce D."/>
            <person name="Goodwin L."/>
            <person name="Pitluck S."/>
            <person name="Ivanova N."/>
            <person name="Mavromatis K."/>
            <person name="Mikhailova N."/>
            <person name="Pati A."/>
            <person name="Chen A."/>
            <person name="Palaniappan K."/>
            <person name="Hauser L."/>
            <person name="Chang Y.J."/>
            <person name="Jeffries C.D."/>
            <person name="Munk C."/>
            <person name="Kiss H."/>
            <person name="Chain P."/>
            <person name="Han C."/>
            <person name="Brettin T."/>
            <person name="Detter J.C."/>
            <person name="Schuler E."/>
            <person name="Goker M."/>
            <person name="Rohde M."/>
            <person name="Bristow J."/>
            <person name="Eisen J.A."/>
            <person name="Markowitz V."/>
            <person name="Hugenholtz P."/>
            <person name="Kyrpides N.C."/>
            <person name="Klenk H.P."/>
        </authorList>
    </citation>
    <scope>NUCLEOTIDE SEQUENCE [LARGE SCALE GENOMIC DNA]</scope>
    <source>
        <strain evidence="8 9">DSM 5692</strain>
    </source>
</reference>
<dbReference type="Gene3D" id="1.10.287.470">
    <property type="entry name" value="Helix hairpin bin"/>
    <property type="match status" value="1"/>
</dbReference>
<dbReference type="InterPro" id="IPR058792">
    <property type="entry name" value="Beta-barrel_RND_2"/>
</dbReference>
<dbReference type="PROSITE" id="PS51257">
    <property type="entry name" value="PROKAR_LIPOPROTEIN"/>
    <property type="match status" value="1"/>
</dbReference>
<dbReference type="Pfam" id="PF25917">
    <property type="entry name" value="BSH_RND"/>
    <property type="match status" value="1"/>
</dbReference>
<dbReference type="Pfam" id="PF25975">
    <property type="entry name" value="CzcB_C"/>
    <property type="match status" value="1"/>
</dbReference>
<dbReference type="Gene3D" id="2.40.420.20">
    <property type="match status" value="1"/>
</dbReference>
<evidence type="ECO:0000313" key="8">
    <source>
        <dbReference type="EMBL" id="ACV69708.1"/>
    </source>
</evidence>
<dbReference type="NCBIfam" id="TIGR01730">
    <property type="entry name" value="RND_mfp"/>
    <property type="match status" value="1"/>
</dbReference>
<dbReference type="STRING" id="485915.Dret_2426"/>
<dbReference type="KEGG" id="drt:Dret_2426"/>
<evidence type="ECO:0000256" key="1">
    <source>
        <dbReference type="ARBA" id="ARBA00009477"/>
    </source>
</evidence>
<proteinExistence type="inferred from homology"/>
<dbReference type="InterPro" id="IPR058624">
    <property type="entry name" value="MdtA-like_HH"/>
</dbReference>
<feature type="domain" description="CzcB-like C-terminal circularly permuted SH3-like" evidence="7">
    <location>
        <begin position="293"/>
        <end position="352"/>
    </location>
</feature>
<evidence type="ECO:0000259" key="5">
    <source>
        <dbReference type="Pfam" id="PF25917"/>
    </source>
</evidence>
<dbReference type="EMBL" id="CP001734">
    <property type="protein sequence ID" value="ACV69708.1"/>
    <property type="molecule type" value="Genomic_DNA"/>
</dbReference>
<feature type="domain" description="Multidrug resistance protein MdtA-like alpha-helical hairpin" evidence="4">
    <location>
        <begin position="108"/>
        <end position="171"/>
    </location>
</feature>
<keyword evidence="3" id="KW-0732">Signal</keyword>
<comment type="similarity">
    <text evidence="1">Belongs to the membrane fusion protein (MFP) (TC 8.A.1) family.</text>
</comment>
<dbReference type="eggNOG" id="COG0845">
    <property type="taxonomic scope" value="Bacteria"/>
</dbReference>
<dbReference type="OrthoDB" id="9801814at2"/>
<keyword evidence="2" id="KW-0175">Coiled coil</keyword>
<dbReference type="InterPro" id="IPR006143">
    <property type="entry name" value="RND_pump_MFP"/>
</dbReference>
<accession>C8X5L1</accession>
<evidence type="ECO:0000259" key="6">
    <source>
        <dbReference type="Pfam" id="PF25954"/>
    </source>
</evidence>
<dbReference type="InterPro" id="IPR058649">
    <property type="entry name" value="CzcB_C"/>
</dbReference>
<keyword evidence="9" id="KW-1185">Reference proteome</keyword>
<dbReference type="Proteomes" id="UP000001052">
    <property type="component" value="Chromosome"/>
</dbReference>
<gene>
    <name evidence="8" type="ordered locus">Dret_2426</name>
</gene>
<reference evidence="9" key="1">
    <citation type="submission" date="2009-09" db="EMBL/GenBank/DDBJ databases">
        <title>The complete chromosome of Desulfohalobium retbaense DSM 5692.</title>
        <authorList>
            <consortium name="US DOE Joint Genome Institute (JGI-PGF)"/>
            <person name="Lucas S."/>
            <person name="Copeland A."/>
            <person name="Lapidus A."/>
            <person name="Glavina del Rio T."/>
            <person name="Dalin E."/>
            <person name="Tice H."/>
            <person name="Bruce D."/>
            <person name="Goodwin L."/>
            <person name="Pitluck S."/>
            <person name="Kyrpides N."/>
            <person name="Mavromatis K."/>
            <person name="Ivanova N."/>
            <person name="Mikhailova N."/>
            <person name="Munk A.C."/>
            <person name="Brettin T."/>
            <person name="Detter J.C."/>
            <person name="Han C."/>
            <person name="Tapia R."/>
            <person name="Larimer F."/>
            <person name="Land M."/>
            <person name="Hauser L."/>
            <person name="Markowitz V."/>
            <person name="Cheng J.-F."/>
            <person name="Hugenholtz P."/>
            <person name="Woyke T."/>
            <person name="Wu D."/>
            <person name="Spring S."/>
            <person name="Klenk H.-P."/>
            <person name="Eisen J.A."/>
        </authorList>
    </citation>
    <scope>NUCLEOTIDE SEQUENCE [LARGE SCALE GENOMIC DNA]</scope>
    <source>
        <strain evidence="9">DSM 5692</strain>
    </source>
</reference>
<dbReference type="PANTHER" id="PTHR30469:SF20">
    <property type="entry name" value="EFFLUX RND TRANSPORTER PERIPLASMIC ADAPTOR SUBUNIT"/>
    <property type="match status" value="1"/>
</dbReference>
<dbReference type="Pfam" id="PF25876">
    <property type="entry name" value="HH_MFP_RND"/>
    <property type="match status" value="1"/>
</dbReference>
<feature type="domain" description="CusB-like beta-barrel" evidence="6">
    <location>
        <begin position="214"/>
        <end position="286"/>
    </location>
</feature>
<dbReference type="Pfam" id="PF25954">
    <property type="entry name" value="Beta-barrel_RND_2"/>
    <property type="match status" value="1"/>
</dbReference>
<organism evidence="8 9">
    <name type="scientific">Desulfohalobium retbaense (strain ATCC 49708 / DSM 5692 / JCM 16813 / HR100)</name>
    <dbReference type="NCBI Taxonomy" id="485915"/>
    <lineage>
        <taxon>Bacteria</taxon>
        <taxon>Pseudomonadati</taxon>
        <taxon>Thermodesulfobacteriota</taxon>
        <taxon>Desulfovibrionia</taxon>
        <taxon>Desulfovibrionales</taxon>
        <taxon>Desulfohalobiaceae</taxon>
        <taxon>Desulfohalobium</taxon>
    </lineage>
</organism>
<dbReference type="GO" id="GO:0015562">
    <property type="term" value="F:efflux transmembrane transporter activity"/>
    <property type="evidence" value="ECO:0007669"/>
    <property type="project" value="TreeGrafter"/>
</dbReference>
<feature type="chain" id="PRO_5002994292" evidence="3">
    <location>
        <begin position="31"/>
        <end position="365"/>
    </location>
</feature>
<feature type="signal peptide" evidence="3">
    <location>
        <begin position="1"/>
        <end position="30"/>
    </location>
</feature>
<evidence type="ECO:0000259" key="7">
    <source>
        <dbReference type="Pfam" id="PF25975"/>
    </source>
</evidence>